<evidence type="ECO:0000256" key="2">
    <source>
        <dbReference type="SAM" id="Phobius"/>
    </source>
</evidence>
<dbReference type="AlphaFoldDB" id="A0A2A9EQ18"/>
<feature type="transmembrane region" description="Helical" evidence="2">
    <location>
        <begin position="249"/>
        <end position="272"/>
    </location>
</feature>
<evidence type="ECO:0000259" key="3">
    <source>
        <dbReference type="Pfam" id="PF10110"/>
    </source>
</evidence>
<feature type="transmembrane region" description="Helical" evidence="2">
    <location>
        <begin position="338"/>
        <end position="360"/>
    </location>
</feature>
<feature type="transmembrane region" description="Helical" evidence="2">
    <location>
        <begin position="299"/>
        <end position="332"/>
    </location>
</feature>
<accession>A0A2A9EQ18</accession>
<feature type="transmembrane region" description="Helical" evidence="2">
    <location>
        <begin position="201"/>
        <end position="229"/>
    </location>
</feature>
<keyword evidence="2" id="KW-0472">Membrane</keyword>
<name>A0A2A9EQ18_9MICO</name>
<proteinExistence type="predicted"/>
<feature type="compositionally biased region" description="Pro residues" evidence="1">
    <location>
        <begin position="47"/>
        <end position="68"/>
    </location>
</feature>
<keyword evidence="2" id="KW-0812">Transmembrane</keyword>
<evidence type="ECO:0000313" key="5">
    <source>
        <dbReference type="Proteomes" id="UP000222106"/>
    </source>
</evidence>
<evidence type="ECO:0000256" key="1">
    <source>
        <dbReference type="SAM" id="MobiDB-lite"/>
    </source>
</evidence>
<feature type="compositionally biased region" description="Low complexity" evidence="1">
    <location>
        <begin position="35"/>
        <end position="46"/>
    </location>
</feature>
<dbReference type="Pfam" id="PF10110">
    <property type="entry name" value="GPDPase_memb"/>
    <property type="match status" value="1"/>
</dbReference>
<feature type="compositionally biased region" description="Basic and acidic residues" evidence="1">
    <location>
        <begin position="18"/>
        <end position="34"/>
    </location>
</feature>
<gene>
    <name evidence="4" type="ORF">ATJ97_3163</name>
</gene>
<organism evidence="4 5">
    <name type="scientific">Georgenia soli</name>
    <dbReference type="NCBI Taxonomy" id="638953"/>
    <lineage>
        <taxon>Bacteria</taxon>
        <taxon>Bacillati</taxon>
        <taxon>Actinomycetota</taxon>
        <taxon>Actinomycetes</taxon>
        <taxon>Micrococcales</taxon>
        <taxon>Bogoriellaceae</taxon>
        <taxon>Georgenia</taxon>
    </lineage>
</organism>
<reference evidence="4 5" key="1">
    <citation type="submission" date="2017-10" db="EMBL/GenBank/DDBJ databases">
        <title>Sequencing the genomes of 1000 actinobacteria strains.</title>
        <authorList>
            <person name="Klenk H.-P."/>
        </authorList>
    </citation>
    <scope>NUCLEOTIDE SEQUENCE [LARGE SCALE GENOMIC DNA]</scope>
    <source>
        <strain evidence="4 5">DSM 21838</strain>
    </source>
</reference>
<dbReference type="OrthoDB" id="121140at2"/>
<feature type="compositionally biased region" description="Low complexity" evidence="1">
    <location>
        <begin position="83"/>
        <end position="127"/>
    </location>
</feature>
<dbReference type="InterPro" id="IPR018476">
    <property type="entry name" value="GlyceroP-diester-Pdiesterase_M"/>
</dbReference>
<feature type="compositionally biased region" description="Basic and acidic residues" evidence="1">
    <location>
        <begin position="1"/>
        <end position="10"/>
    </location>
</feature>
<feature type="transmembrane region" description="Helical" evidence="2">
    <location>
        <begin position="391"/>
        <end position="414"/>
    </location>
</feature>
<feature type="domain" description="Glycerophosphoryl diester phosphodiesterase membrane" evidence="3">
    <location>
        <begin position="344"/>
        <end position="468"/>
    </location>
</feature>
<evidence type="ECO:0000313" key="4">
    <source>
        <dbReference type="EMBL" id="PFG40631.1"/>
    </source>
</evidence>
<dbReference type="RefSeq" id="WP_098484511.1">
    <property type="nucleotide sequence ID" value="NZ_PDJI01000004.1"/>
</dbReference>
<sequence>MSSDDGRQHEQGPPGPEGADRRDDGRGAPGDGDRYGQYGQAPQYGQPTPPPQYGQPTPPPQYGQPTPAPQYAETAQPQQPARYGQYGQYGEYGQYGHGQQQVPAAQDQWQSWSGAQQTPGTGPQAQPWGSQAGWGTQGGWGSSPAAPQTAPAYGQYGPAAGQHVPRGFGGAVQPGIVPLRPLNVGEILDGGFRAIRANPKVMFGLSLLVMGATAVIEAVVLALFLGQAIPLLDATTSPEALSDLGAGSALGMVATGIGVYVASIVLTALLIISVSQSVIGRVATVGEVWANARGQVWRLVGLTVLLGVGWLVVIVAITVLAVLLVSGIVAALGDAAPAVAVIVVLLVVLGAVVGAAFFAVRLTLSAPALMLERTGVIASLRRSWSLTKGHFWRIFGSLALASIIVGVISYALMIPLSLGMAFVGDDMTAMVATMIVSTVVSVLISALTTPFLAAVLALVYIDVRMRKEGLDVELARAAEAR</sequence>
<dbReference type="EMBL" id="PDJI01000004">
    <property type="protein sequence ID" value="PFG40631.1"/>
    <property type="molecule type" value="Genomic_DNA"/>
</dbReference>
<protein>
    <submittedName>
        <fullName evidence="4">Glycerophosphoryl diester phosphodiesterase family protein</fullName>
    </submittedName>
</protein>
<feature type="region of interest" description="Disordered" evidence="1">
    <location>
        <begin position="1"/>
        <end position="158"/>
    </location>
</feature>
<feature type="transmembrane region" description="Helical" evidence="2">
    <location>
        <begin position="434"/>
        <end position="461"/>
    </location>
</feature>
<comment type="caution">
    <text evidence="4">The sequence shown here is derived from an EMBL/GenBank/DDBJ whole genome shotgun (WGS) entry which is preliminary data.</text>
</comment>
<keyword evidence="2" id="KW-1133">Transmembrane helix</keyword>
<dbReference type="Proteomes" id="UP000222106">
    <property type="component" value="Unassembled WGS sequence"/>
</dbReference>
<keyword evidence="5" id="KW-1185">Reference proteome</keyword>